<proteinExistence type="predicted"/>
<dbReference type="Proteomes" id="UP000229056">
    <property type="component" value="Unassembled WGS sequence"/>
</dbReference>
<gene>
    <name evidence="1" type="ORF">COT80_00935</name>
</gene>
<reference evidence="2" key="1">
    <citation type="submission" date="2017-09" db="EMBL/GenBank/DDBJ databases">
        <title>Depth-based differentiation of microbial function through sediment-hosted aquifers and enrichment of novel symbionts in the deep terrestrial subsurface.</title>
        <authorList>
            <person name="Probst A.J."/>
            <person name="Ladd B."/>
            <person name="Jarett J.K."/>
            <person name="Geller-Mcgrath D.E."/>
            <person name="Sieber C.M.K."/>
            <person name="Emerson J.B."/>
            <person name="Anantharaman K."/>
            <person name="Thomas B.C."/>
            <person name="Malmstrom R."/>
            <person name="Stieglmeier M."/>
            <person name="Klingl A."/>
            <person name="Woyke T."/>
            <person name="Ryan C.M."/>
            <person name="Banfield J.F."/>
        </authorList>
    </citation>
    <scope>NUCLEOTIDE SEQUENCE [LARGE SCALE GENOMIC DNA]</scope>
</reference>
<protein>
    <submittedName>
        <fullName evidence="1">Uncharacterized protein</fullName>
    </submittedName>
</protein>
<evidence type="ECO:0000313" key="2">
    <source>
        <dbReference type="Proteomes" id="UP000229056"/>
    </source>
</evidence>
<dbReference type="EMBL" id="PEZY01000004">
    <property type="protein sequence ID" value="PIS06486.1"/>
    <property type="molecule type" value="Genomic_DNA"/>
</dbReference>
<dbReference type="AlphaFoldDB" id="A0A2H0W567"/>
<evidence type="ECO:0000313" key="1">
    <source>
        <dbReference type="EMBL" id="PIS06486.1"/>
    </source>
</evidence>
<name>A0A2H0W567_9BACT</name>
<accession>A0A2H0W567</accession>
<organism evidence="1 2">
    <name type="scientific">Candidatus Buchananbacteria bacterium CG10_big_fil_rev_8_21_14_0_10_33_19</name>
    <dbReference type="NCBI Taxonomy" id="1974525"/>
    <lineage>
        <taxon>Bacteria</taxon>
        <taxon>Candidatus Buchananiibacteriota</taxon>
    </lineage>
</organism>
<comment type="caution">
    <text evidence="1">The sequence shown here is derived from an EMBL/GenBank/DDBJ whole genome shotgun (WGS) entry which is preliminary data.</text>
</comment>
<sequence length="117" mass="13724">MKKVVKKVKRTKHFPLQILIHIHRDRRFKNYFSSFKFKSSDVVNSEVVYGSKPFTLYRTKDGYLCIFLNENRKFFNICEKCQSPGGITTIGGCYCTTCRDRAGNCLLCKRNRIDCFC</sequence>